<evidence type="ECO:0000313" key="7">
    <source>
        <dbReference type="EMBL" id="KAK4882691.1"/>
    </source>
</evidence>
<dbReference type="InterPro" id="IPR028002">
    <property type="entry name" value="Myb_DNA-bind_5"/>
</dbReference>
<reference evidence="8" key="1">
    <citation type="submission" date="2023-01" db="EMBL/GenBank/DDBJ databases">
        <title>Key to firefly adult light organ development and bioluminescence: homeobox transcription factors regulate luciferase expression and transportation to peroxisome.</title>
        <authorList>
            <person name="Fu X."/>
        </authorList>
    </citation>
    <scope>NUCLEOTIDE SEQUENCE [LARGE SCALE GENOMIC DNA]</scope>
</reference>
<evidence type="ECO:0000259" key="6">
    <source>
        <dbReference type="Pfam" id="PF13873"/>
    </source>
</evidence>
<feature type="domain" description="Myb/SANT-like DNA-binding" evidence="6">
    <location>
        <begin position="4"/>
        <end position="79"/>
    </location>
</feature>
<keyword evidence="4" id="KW-0804">Transcription</keyword>
<sequence>MNRKNYSPQEKIILLDIMKKYSHILENKETNKNSSIKKIETWQRVENDFNCQNQTGIRTWKQLRILYHNLKRVSRKEVASENRKNYLESSNVTGEMLTAAQINNSRDKKESFKTGGGVYVPATTSADEQILALFADQVKPLHNEYDDAAIYFDRLGKKIEYFNKTTIQNYLAQERWEKTEKMTIETESQTDAWKAHSKETKEIAIQTTQWTAEGKEMIDSVENVNTYEEWKQVAEEEWGDSAYVHTKIVEGHPLQETTGTSTLWVTEKEVEENTGLQLMIEKVYPEINKGKEEIETMERETKTKTKNNTNIKKIKIIRIIYQDHEEDVWKKLETIKSETEEDEKIMLHKLKTMSVNRLRKMTECIFKTKKTRINIIVPKDTQTQQSIAKQDNQKKTYALVVEQKGKNTKN</sequence>
<evidence type="ECO:0000256" key="5">
    <source>
        <dbReference type="ARBA" id="ARBA00025466"/>
    </source>
</evidence>
<comment type="subunit">
    <text evidence="1">Self-associates forming complexes of several hundred monomers.</text>
</comment>
<dbReference type="Proteomes" id="UP001353858">
    <property type="component" value="Unassembled WGS sequence"/>
</dbReference>
<gene>
    <name evidence="7" type="ORF">RN001_006010</name>
</gene>
<keyword evidence="8" id="KW-1185">Reference proteome</keyword>
<dbReference type="EMBL" id="JARPUR010000002">
    <property type="protein sequence ID" value="KAK4882691.1"/>
    <property type="molecule type" value="Genomic_DNA"/>
</dbReference>
<evidence type="ECO:0000256" key="3">
    <source>
        <dbReference type="ARBA" id="ARBA00023015"/>
    </source>
</evidence>
<dbReference type="Pfam" id="PF13873">
    <property type="entry name" value="Myb_DNA-bind_5"/>
    <property type="match status" value="1"/>
</dbReference>
<proteinExistence type="predicted"/>
<protein>
    <recommendedName>
        <fullName evidence="2">Regulatory protein zeste</fullName>
    </recommendedName>
</protein>
<evidence type="ECO:0000256" key="2">
    <source>
        <dbReference type="ARBA" id="ARBA00016807"/>
    </source>
</evidence>
<name>A0AAN7SAZ7_9COLE</name>
<evidence type="ECO:0000313" key="8">
    <source>
        <dbReference type="Proteomes" id="UP001353858"/>
    </source>
</evidence>
<accession>A0AAN7SAZ7</accession>
<comment type="function">
    <text evidence="5">Involved in transvection phenomena (= synapsis-dependent gene expression), where the synaptic pairing of chromosomes carrying genes with which zeste interacts influences the expression of these genes. Zeste binds to DNA and stimulates transcription from a nearby promoter.</text>
</comment>
<evidence type="ECO:0000256" key="4">
    <source>
        <dbReference type="ARBA" id="ARBA00023163"/>
    </source>
</evidence>
<evidence type="ECO:0000256" key="1">
    <source>
        <dbReference type="ARBA" id="ARBA00011764"/>
    </source>
</evidence>
<dbReference type="AlphaFoldDB" id="A0AAN7SAZ7"/>
<keyword evidence="3" id="KW-0805">Transcription regulation</keyword>
<organism evidence="7 8">
    <name type="scientific">Aquatica leii</name>
    <dbReference type="NCBI Taxonomy" id="1421715"/>
    <lineage>
        <taxon>Eukaryota</taxon>
        <taxon>Metazoa</taxon>
        <taxon>Ecdysozoa</taxon>
        <taxon>Arthropoda</taxon>
        <taxon>Hexapoda</taxon>
        <taxon>Insecta</taxon>
        <taxon>Pterygota</taxon>
        <taxon>Neoptera</taxon>
        <taxon>Endopterygota</taxon>
        <taxon>Coleoptera</taxon>
        <taxon>Polyphaga</taxon>
        <taxon>Elateriformia</taxon>
        <taxon>Elateroidea</taxon>
        <taxon>Lampyridae</taxon>
        <taxon>Luciolinae</taxon>
        <taxon>Aquatica</taxon>
    </lineage>
</organism>
<comment type="caution">
    <text evidence="7">The sequence shown here is derived from an EMBL/GenBank/DDBJ whole genome shotgun (WGS) entry which is preliminary data.</text>
</comment>